<dbReference type="Proteomes" id="UP001457282">
    <property type="component" value="Unassembled WGS sequence"/>
</dbReference>
<evidence type="ECO:0000256" key="7">
    <source>
        <dbReference type="ARBA" id="ARBA00023002"/>
    </source>
</evidence>
<dbReference type="AlphaFoldDB" id="A0AAW1WE14"/>
<dbReference type="InterPro" id="IPR001128">
    <property type="entry name" value="Cyt_P450"/>
</dbReference>
<keyword evidence="4 11" id="KW-0812">Transmembrane</keyword>
<dbReference type="GO" id="GO:0016020">
    <property type="term" value="C:membrane"/>
    <property type="evidence" value="ECO:0007669"/>
    <property type="project" value="UniProtKB-SubCell"/>
</dbReference>
<name>A0AAW1WE14_RUBAR</name>
<dbReference type="InterPro" id="IPR036396">
    <property type="entry name" value="Cyt_P450_sf"/>
</dbReference>
<evidence type="ECO:0000256" key="8">
    <source>
        <dbReference type="ARBA" id="ARBA00023004"/>
    </source>
</evidence>
<evidence type="ECO:0000313" key="13">
    <source>
        <dbReference type="Proteomes" id="UP001457282"/>
    </source>
</evidence>
<evidence type="ECO:0000256" key="5">
    <source>
        <dbReference type="ARBA" id="ARBA00022723"/>
    </source>
</evidence>
<evidence type="ECO:0000256" key="11">
    <source>
        <dbReference type="SAM" id="Phobius"/>
    </source>
</evidence>
<evidence type="ECO:0000256" key="4">
    <source>
        <dbReference type="ARBA" id="ARBA00022692"/>
    </source>
</evidence>
<gene>
    <name evidence="12" type="ORF">M0R45_030391</name>
</gene>
<organism evidence="12 13">
    <name type="scientific">Rubus argutus</name>
    <name type="common">Southern blackberry</name>
    <dbReference type="NCBI Taxonomy" id="59490"/>
    <lineage>
        <taxon>Eukaryota</taxon>
        <taxon>Viridiplantae</taxon>
        <taxon>Streptophyta</taxon>
        <taxon>Embryophyta</taxon>
        <taxon>Tracheophyta</taxon>
        <taxon>Spermatophyta</taxon>
        <taxon>Magnoliopsida</taxon>
        <taxon>eudicotyledons</taxon>
        <taxon>Gunneridae</taxon>
        <taxon>Pentapetalae</taxon>
        <taxon>rosids</taxon>
        <taxon>fabids</taxon>
        <taxon>Rosales</taxon>
        <taxon>Rosaceae</taxon>
        <taxon>Rosoideae</taxon>
        <taxon>Rosoideae incertae sedis</taxon>
        <taxon>Rubus</taxon>
    </lineage>
</organism>
<dbReference type="PANTHER" id="PTHR24282:SF20">
    <property type="entry name" value="CYTOCHROME P450 CYP749A22-LIKE"/>
    <property type="match status" value="1"/>
</dbReference>
<keyword evidence="5" id="KW-0479">Metal-binding</keyword>
<proteinExistence type="inferred from homology"/>
<evidence type="ECO:0000256" key="6">
    <source>
        <dbReference type="ARBA" id="ARBA00022989"/>
    </source>
</evidence>
<keyword evidence="8" id="KW-0408">Iron</keyword>
<protein>
    <submittedName>
        <fullName evidence="12">Uncharacterized protein</fullName>
    </submittedName>
</protein>
<dbReference type="Gene3D" id="1.10.630.10">
    <property type="entry name" value="Cytochrome P450"/>
    <property type="match status" value="1"/>
</dbReference>
<dbReference type="GO" id="GO:0004497">
    <property type="term" value="F:monooxygenase activity"/>
    <property type="evidence" value="ECO:0007669"/>
    <property type="project" value="UniProtKB-KW"/>
</dbReference>
<keyword evidence="6 11" id="KW-1133">Transmembrane helix</keyword>
<evidence type="ECO:0000256" key="9">
    <source>
        <dbReference type="ARBA" id="ARBA00023033"/>
    </source>
</evidence>
<keyword evidence="13" id="KW-1185">Reference proteome</keyword>
<comment type="similarity">
    <text evidence="2">Belongs to the cytochrome P450 family.</text>
</comment>
<dbReference type="PANTHER" id="PTHR24282">
    <property type="entry name" value="CYTOCHROME P450 FAMILY MEMBER"/>
    <property type="match status" value="1"/>
</dbReference>
<sequence length="201" mass="23387">MTSSGHLVIMLSSFLSLFLLLLALINIFLTQWWTPTRLQKLMGRQGIKGPCYRLFHGNNKQISDMKNEAISRPKTLSHDLFALVQPHYKLWDKIYGKIYLQWYGTEPQLVIFEPELCKEILNNKDRVFLQVQPKGFARKILGNGLGFVEGEHWEKLRKVANHAFHGESLKNMIPDMVASVEMMLQRWKNHEGKKSRLPGIR</sequence>
<reference evidence="12 13" key="1">
    <citation type="journal article" date="2023" name="G3 (Bethesda)">
        <title>A chromosome-length genome assembly and annotation of blackberry (Rubus argutus, cv. 'Hillquist').</title>
        <authorList>
            <person name="Bruna T."/>
            <person name="Aryal R."/>
            <person name="Dudchenko O."/>
            <person name="Sargent D.J."/>
            <person name="Mead D."/>
            <person name="Buti M."/>
            <person name="Cavallini A."/>
            <person name="Hytonen T."/>
            <person name="Andres J."/>
            <person name="Pham M."/>
            <person name="Weisz D."/>
            <person name="Mascagni F."/>
            <person name="Usai G."/>
            <person name="Natali L."/>
            <person name="Bassil N."/>
            <person name="Fernandez G.E."/>
            <person name="Lomsadze A."/>
            <person name="Armour M."/>
            <person name="Olukolu B."/>
            <person name="Poorten T."/>
            <person name="Britton C."/>
            <person name="Davik J."/>
            <person name="Ashrafi H."/>
            <person name="Aiden E.L."/>
            <person name="Borodovsky M."/>
            <person name="Worthington M."/>
        </authorList>
    </citation>
    <scope>NUCLEOTIDE SEQUENCE [LARGE SCALE GENOMIC DNA]</scope>
    <source>
        <strain evidence="12">PI 553951</strain>
    </source>
</reference>
<keyword evidence="7" id="KW-0560">Oxidoreductase</keyword>
<dbReference type="GO" id="GO:0016705">
    <property type="term" value="F:oxidoreductase activity, acting on paired donors, with incorporation or reduction of molecular oxygen"/>
    <property type="evidence" value="ECO:0007669"/>
    <property type="project" value="InterPro"/>
</dbReference>
<dbReference type="Pfam" id="PF00067">
    <property type="entry name" value="p450"/>
    <property type="match status" value="1"/>
</dbReference>
<dbReference type="GO" id="GO:0005506">
    <property type="term" value="F:iron ion binding"/>
    <property type="evidence" value="ECO:0007669"/>
    <property type="project" value="InterPro"/>
</dbReference>
<dbReference type="EMBL" id="JBEDUW010000006">
    <property type="protein sequence ID" value="KAK9921898.1"/>
    <property type="molecule type" value="Genomic_DNA"/>
</dbReference>
<evidence type="ECO:0000256" key="10">
    <source>
        <dbReference type="ARBA" id="ARBA00023136"/>
    </source>
</evidence>
<dbReference type="GO" id="GO:0020037">
    <property type="term" value="F:heme binding"/>
    <property type="evidence" value="ECO:0007669"/>
    <property type="project" value="InterPro"/>
</dbReference>
<dbReference type="InterPro" id="IPR050665">
    <property type="entry name" value="Cytochrome_P450_Monooxygen"/>
</dbReference>
<evidence type="ECO:0000256" key="3">
    <source>
        <dbReference type="ARBA" id="ARBA00022617"/>
    </source>
</evidence>
<keyword evidence="3" id="KW-0349">Heme</keyword>
<accession>A0AAW1WE14</accession>
<evidence type="ECO:0000256" key="2">
    <source>
        <dbReference type="ARBA" id="ARBA00010617"/>
    </source>
</evidence>
<evidence type="ECO:0000256" key="1">
    <source>
        <dbReference type="ARBA" id="ARBA00004167"/>
    </source>
</evidence>
<comment type="subcellular location">
    <subcellularLocation>
        <location evidence="1">Membrane</location>
        <topology evidence="1">Single-pass membrane protein</topology>
    </subcellularLocation>
</comment>
<comment type="caution">
    <text evidence="12">The sequence shown here is derived from an EMBL/GenBank/DDBJ whole genome shotgun (WGS) entry which is preliminary data.</text>
</comment>
<keyword evidence="10 11" id="KW-0472">Membrane</keyword>
<keyword evidence="9" id="KW-0503">Monooxygenase</keyword>
<dbReference type="SUPFAM" id="SSF48264">
    <property type="entry name" value="Cytochrome P450"/>
    <property type="match status" value="1"/>
</dbReference>
<evidence type="ECO:0000313" key="12">
    <source>
        <dbReference type="EMBL" id="KAK9921898.1"/>
    </source>
</evidence>
<feature type="transmembrane region" description="Helical" evidence="11">
    <location>
        <begin position="6"/>
        <end position="29"/>
    </location>
</feature>